<gene>
    <name evidence="4" type="ORF">ACFO3U_11030</name>
</gene>
<keyword evidence="1 2" id="KW-0732">Signal</keyword>
<proteinExistence type="predicted"/>
<organism evidence="4 5">
    <name type="scientific">Flavobacterium ponti</name>
    <dbReference type="NCBI Taxonomy" id="665133"/>
    <lineage>
        <taxon>Bacteria</taxon>
        <taxon>Pseudomonadati</taxon>
        <taxon>Bacteroidota</taxon>
        <taxon>Flavobacteriia</taxon>
        <taxon>Flavobacteriales</taxon>
        <taxon>Flavobacteriaceae</taxon>
        <taxon>Flavobacterium</taxon>
    </lineage>
</organism>
<evidence type="ECO:0000313" key="4">
    <source>
        <dbReference type="EMBL" id="MFC4740526.1"/>
    </source>
</evidence>
<name>A0ABV9P5P4_9FLAO</name>
<dbReference type="InterPro" id="IPR026444">
    <property type="entry name" value="Secre_tail"/>
</dbReference>
<dbReference type="Pfam" id="PF18962">
    <property type="entry name" value="Por_Secre_tail"/>
    <property type="match status" value="1"/>
</dbReference>
<dbReference type="CDD" id="cd00063">
    <property type="entry name" value="FN3"/>
    <property type="match status" value="1"/>
</dbReference>
<dbReference type="InterPro" id="IPR056600">
    <property type="entry name" value="GBD_T9SS_assoc"/>
</dbReference>
<sequence length="733" mass="78108">MKKITILIICLISLKLFSQVSISEDFNASTSLPTGWTASRYSGSANQSCNGNSFRCSLYAGTTSSTGWLSTPNYTSISNGLNVIVTFDYKVINFSGTNVATPAGWGNLQVQMSQDNGSSWVTQFTINDTNHTVSNICANKSFTIPSSLVPNGSNFKLRFLSTWTAGDYYFYIDNVNASQSASVPNCNALMTIPTNLATNVSETTNLVWSAATGFPTGYFLSVGTTSGGTEIVNNQNVGNVTFYDLPVLAYSTTYYVTITSYNGNGNATGCTQYSFTTNAAPPLGNVCENPIIISSLPYNVTDNTSSYADDYSGGQGSNCGSNTQFYLDGDDVVYKYTATSTGFININLTPLTSSDIYSGIFIYGSCADIGTNCLAGVANGTSNPRIISQFPITNGQSYYFVISSYPSPQSIAYTLDVQIATCTNPSATYTIIPDCTNGNTQFFVTTNVTSFGSASSVTVSDNLGSAPISLTSLGNVQLGPFQNATSVLISVTNNQDSSCVLTSPFLTQSSCPPVNDDCNGAINLIAGNSFTQNEITSANYGALASTVPNPGCTGSVFLDVWYKVTVPSTGNITLETKQEPGGLSDTGMALYAGSCTNLTLLQCDNDSGSDPFHAKITLTGRTPGEIIYARVWDFGGNDFSLFRVSAYDGALSTTDFDSNSFSSFPNPVKDYFKISYSSRISSVKITNTLGQEVFVQKINEKEATLDLSKLAVGNYIVTLTIDDFIKTLKIVKQ</sequence>
<dbReference type="NCBIfam" id="TIGR04183">
    <property type="entry name" value="Por_Secre_tail"/>
    <property type="match status" value="1"/>
</dbReference>
<dbReference type="PROSITE" id="PS50853">
    <property type="entry name" value="FN3"/>
    <property type="match status" value="1"/>
</dbReference>
<feature type="chain" id="PRO_5046320857" evidence="2">
    <location>
        <begin position="23"/>
        <end position="733"/>
    </location>
</feature>
<dbReference type="Pfam" id="PF23759">
    <property type="entry name" value="GBD_T9SS_assoc"/>
    <property type="match status" value="1"/>
</dbReference>
<dbReference type="EMBL" id="JBHSGW010000025">
    <property type="protein sequence ID" value="MFC4740526.1"/>
    <property type="molecule type" value="Genomic_DNA"/>
</dbReference>
<protein>
    <submittedName>
        <fullName evidence="4">T9SS type A sorting domain-containing protein</fullName>
    </submittedName>
</protein>
<evidence type="ECO:0000256" key="1">
    <source>
        <dbReference type="ARBA" id="ARBA00022729"/>
    </source>
</evidence>
<keyword evidence="5" id="KW-1185">Reference proteome</keyword>
<evidence type="ECO:0000259" key="3">
    <source>
        <dbReference type="PROSITE" id="PS50853"/>
    </source>
</evidence>
<dbReference type="Gene3D" id="2.60.120.380">
    <property type="match status" value="1"/>
</dbReference>
<dbReference type="Proteomes" id="UP001595885">
    <property type="component" value="Unassembled WGS sequence"/>
</dbReference>
<evidence type="ECO:0000313" key="5">
    <source>
        <dbReference type="Proteomes" id="UP001595885"/>
    </source>
</evidence>
<comment type="caution">
    <text evidence="4">The sequence shown here is derived from an EMBL/GenBank/DDBJ whole genome shotgun (WGS) entry which is preliminary data.</text>
</comment>
<reference evidence="5" key="1">
    <citation type="journal article" date="2019" name="Int. J. Syst. Evol. Microbiol.">
        <title>The Global Catalogue of Microorganisms (GCM) 10K type strain sequencing project: providing services to taxonomists for standard genome sequencing and annotation.</title>
        <authorList>
            <consortium name="The Broad Institute Genomics Platform"/>
            <consortium name="The Broad Institute Genome Sequencing Center for Infectious Disease"/>
            <person name="Wu L."/>
            <person name="Ma J."/>
        </authorList>
    </citation>
    <scope>NUCLEOTIDE SEQUENCE [LARGE SCALE GENOMIC DNA]</scope>
    <source>
        <strain evidence="5">CCUG 50349</strain>
    </source>
</reference>
<feature type="signal peptide" evidence="2">
    <location>
        <begin position="1"/>
        <end position="22"/>
    </location>
</feature>
<dbReference type="InterPro" id="IPR003961">
    <property type="entry name" value="FN3_dom"/>
</dbReference>
<accession>A0ABV9P5P4</accession>
<dbReference type="InterPro" id="IPR036116">
    <property type="entry name" value="FN3_sf"/>
</dbReference>
<feature type="domain" description="Fibronectin type-III" evidence="3">
    <location>
        <begin position="189"/>
        <end position="280"/>
    </location>
</feature>
<dbReference type="InterPro" id="IPR013783">
    <property type="entry name" value="Ig-like_fold"/>
</dbReference>
<evidence type="ECO:0000256" key="2">
    <source>
        <dbReference type="SAM" id="SignalP"/>
    </source>
</evidence>
<dbReference type="Gene3D" id="2.60.40.10">
    <property type="entry name" value="Immunoglobulins"/>
    <property type="match status" value="1"/>
</dbReference>
<dbReference type="RefSeq" id="WP_379742059.1">
    <property type="nucleotide sequence ID" value="NZ_JBHSGW010000025.1"/>
</dbReference>
<dbReference type="SUPFAM" id="SSF49265">
    <property type="entry name" value="Fibronectin type III"/>
    <property type="match status" value="1"/>
</dbReference>